<evidence type="ECO:0000256" key="3">
    <source>
        <dbReference type="ARBA" id="ARBA00022490"/>
    </source>
</evidence>
<dbReference type="AlphaFoldDB" id="A0A022S1C0"/>
<dbReference type="EMBL" id="KI630171">
    <property type="protein sequence ID" value="EYU46129.1"/>
    <property type="molecule type" value="Genomic_DNA"/>
</dbReference>
<dbReference type="PANTHER" id="PTHR19302">
    <property type="entry name" value="GAMMA TUBULIN COMPLEX PROTEIN"/>
    <property type="match status" value="1"/>
</dbReference>
<dbReference type="GO" id="GO:0005874">
    <property type="term" value="C:microtubule"/>
    <property type="evidence" value="ECO:0007669"/>
    <property type="project" value="UniProtKB-KW"/>
</dbReference>
<keyword evidence="5" id="KW-0206">Cytoskeleton</keyword>
<feature type="domain" description="Gamma tubulin complex component C-terminal" evidence="7">
    <location>
        <begin position="877"/>
        <end position="1158"/>
    </location>
</feature>
<evidence type="ECO:0000259" key="7">
    <source>
        <dbReference type="Pfam" id="PF04130"/>
    </source>
</evidence>
<dbReference type="Pfam" id="PF04130">
    <property type="entry name" value="GCP_C_terminal"/>
    <property type="match status" value="1"/>
</dbReference>
<keyword evidence="3" id="KW-0963">Cytoplasm</keyword>
<evidence type="ECO:0000256" key="5">
    <source>
        <dbReference type="ARBA" id="ARBA00023212"/>
    </source>
</evidence>
<dbReference type="GO" id="GO:0000930">
    <property type="term" value="C:gamma-tubulin complex"/>
    <property type="evidence" value="ECO:0000318"/>
    <property type="project" value="GO_Central"/>
</dbReference>
<feature type="domain" description="Gamma tubulin complex component protein N-terminal" evidence="8">
    <location>
        <begin position="66"/>
        <end position="396"/>
    </location>
</feature>
<proteinExistence type="inferred from homology"/>
<dbReference type="GO" id="GO:0000922">
    <property type="term" value="C:spindle pole"/>
    <property type="evidence" value="ECO:0007669"/>
    <property type="project" value="InterPro"/>
</dbReference>
<evidence type="ECO:0000256" key="1">
    <source>
        <dbReference type="ARBA" id="ARBA00004245"/>
    </source>
</evidence>
<dbReference type="InterPro" id="IPR041470">
    <property type="entry name" value="GCP_N"/>
</dbReference>
<dbReference type="Gene3D" id="1.20.120.1900">
    <property type="entry name" value="Gamma-tubulin complex, C-terminal domain"/>
    <property type="match status" value="1"/>
</dbReference>
<dbReference type="GO" id="GO:0000278">
    <property type="term" value="P:mitotic cell cycle"/>
    <property type="evidence" value="ECO:0000318"/>
    <property type="project" value="GO_Central"/>
</dbReference>
<dbReference type="InterPro" id="IPR042241">
    <property type="entry name" value="GCP_C_sf"/>
</dbReference>
<dbReference type="GO" id="GO:0051225">
    <property type="term" value="P:spindle assembly"/>
    <property type="evidence" value="ECO:0000318"/>
    <property type="project" value="GO_Central"/>
</dbReference>
<reference evidence="9 10" key="1">
    <citation type="journal article" date="2013" name="Proc. Natl. Acad. Sci. U.S.A.">
        <title>Fine-scale variation in meiotic recombination in Mimulus inferred from population shotgun sequencing.</title>
        <authorList>
            <person name="Hellsten U."/>
            <person name="Wright K.M."/>
            <person name="Jenkins J."/>
            <person name="Shu S."/>
            <person name="Yuan Y."/>
            <person name="Wessler S.R."/>
            <person name="Schmutz J."/>
            <person name="Willis J.H."/>
            <person name="Rokhsar D.S."/>
        </authorList>
    </citation>
    <scope>NUCLEOTIDE SEQUENCE [LARGE SCALE GENOMIC DNA]</scope>
    <source>
        <strain evidence="10">cv. DUN x IM62</strain>
    </source>
</reference>
<dbReference type="PANTHER" id="PTHR19302:SF70">
    <property type="entry name" value="GAMMA-TUBULIN COMPLEX COMPONENT 6"/>
    <property type="match status" value="1"/>
</dbReference>
<dbReference type="Proteomes" id="UP000030748">
    <property type="component" value="Unassembled WGS sequence"/>
</dbReference>
<dbReference type="GO" id="GO:0043015">
    <property type="term" value="F:gamma-tubulin binding"/>
    <property type="evidence" value="ECO:0000318"/>
    <property type="project" value="GO_Central"/>
</dbReference>
<dbReference type="GO" id="GO:0007020">
    <property type="term" value="P:microtubule nucleation"/>
    <property type="evidence" value="ECO:0000318"/>
    <property type="project" value="GO_Central"/>
</dbReference>
<keyword evidence="10" id="KW-1185">Reference proteome</keyword>
<protein>
    <recommendedName>
        <fullName evidence="11">Gamma-tubulin complex component</fullName>
    </recommendedName>
</protein>
<evidence type="ECO:0000256" key="4">
    <source>
        <dbReference type="ARBA" id="ARBA00022701"/>
    </source>
</evidence>
<comment type="subcellular location">
    <subcellularLocation>
        <location evidence="1">Cytoplasm</location>
        <location evidence="1">Cytoskeleton</location>
    </subcellularLocation>
</comment>
<evidence type="ECO:0008006" key="11">
    <source>
        <dbReference type="Google" id="ProtNLM"/>
    </source>
</evidence>
<accession>A0A022S1C0</accession>
<evidence type="ECO:0000313" key="9">
    <source>
        <dbReference type="EMBL" id="EYU46129.1"/>
    </source>
</evidence>
<evidence type="ECO:0000256" key="6">
    <source>
        <dbReference type="SAM" id="MobiDB-lite"/>
    </source>
</evidence>
<name>A0A022S1C0_ERYGU</name>
<feature type="region of interest" description="Disordered" evidence="6">
    <location>
        <begin position="31"/>
        <end position="52"/>
    </location>
</feature>
<comment type="similarity">
    <text evidence="2">Belongs to the TUBGCP family.</text>
</comment>
<evidence type="ECO:0000313" key="10">
    <source>
        <dbReference type="Proteomes" id="UP000030748"/>
    </source>
</evidence>
<dbReference type="GO" id="GO:0051321">
    <property type="term" value="P:meiotic cell cycle"/>
    <property type="evidence" value="ECO:0000318"/>
    <property type="project" value="GO_Central"/>
</dbReference>
<sequence>MAVGSSISVMDSLFEKLKLDDPWVPPRSWDSLPSQAGASSHPPSHSSPAPYTTSAISEPSLVRLAMNALQGVESALISIEKLSALLCYSSADRTSHRIPSLWTRCSSTVVLGNLLTSIGQFGCIIFLLRRFVNYFTTPDCGGLRELEENRKNDSCEGGNCPPHNLTLINQAFAISVAKVLDGYISALNTLSTSVRLRRFLKTNNGGCLTSIGNSEITLLELYLHTTGLRTQIEALGNICNVNHLTVGFPVSLEDLRTKADLEFRAFPASGALLSFLYAQLKVADPDHCALLKFLFLQSYEPYCDFIRSWIFDGSINDPYHEFVVECVSDLSIHASGDTGIASGLPLPTIRVRDGAAVPCFLEECLVPLCRTGQQLQVIMKLLDLSNHVGTCHTHEEILPSLVGLSNEYPWFAFPFTFDKGTIKTMALVRAGYYQQMLEKIETIITKFDFSFQQASRSDQLRVVNDLTENLNRQTCYDADESLDPPIFDKRNQNMPGAMVDTEVSSIIHEYPDDEDLVESSECSFSESSEEQDEADLIFASASVEPNYLSALDFSLSLSTDNRVRNLDQSENSCSIKDFPSRINRKSSYPTYPSQKNSYIVSSEQSQTPETQVSSSEHDLFHIGRGNRNTWLHSPDCELELSMRYYGLLKTDLDISENAFKVSGSNKDQHQLQTRASSTLSTFHFSKPKYESTFFSMNPTLNRSPFFSRKTVLGERGHANHSGSYFDFTSVKDPVKTYAVKLAGDHGPRFGNEASVITETHSTGIDTSNYLDIENQNDFIIEKDAKLCIVSSPSNKKDDDEEQLPLPNISGGSAWESVLGRPGKFVKRSVQDHETKSVAGADMPLDFVIKKCALDEILLQYSYISKLTIKLLIEGFKLQEHLQSLRCYHFMEVADWADLFIMSLWRHKWHVNELDKRIPEIQGVLELAVQRSSCEGDPNKDRLYVYLEEDYTRQFSASAIGIHSFDFLGLGYRIDWPVSIVLTPAALKIYSKIFNFLIQVKLAVFSLNDAWHKVNHFVSALQQYIQSQLSQVSWYRFLHSLKHKVRDMLDLESVHMAYLTESLHICFLSNETRSIAGIIQNILQCAMDFRSCLTGSILGARSNDQNSTNRLVDISQVDTIRRAFAKNLEELYLLYLQSPKHAEFGLSRFWDYLNYNEYYGGVMSKQMGHRIFYT</sequence>
<organism evidence="9 10">
    <name type="scientific">Erythranthe guttata</name>
    <name type="common">Yellow monkey flower</name>
    <name type="synonym">Mimulus guttatus</name>
    <dbReference type="NCBI Taxonomy" id="4155"/>
    <lineage>
        <taxon>Eukaryota</taxon>
        <taxon>Viridiplantae</taxon>
        <taxon>Streptophyta</taxon>
        <taxon>Embryophyta</taxon>
        <taxon>Tracheophyta</taxon>
        <taxon>Spermatophyta</taxon>
        <taxon>Magnoliopsida</taxon>
        <taxon>eudicotyledons</taxon>
        <taxon>Gunneridae</taxon>
        <taxon>Pentapetalae</taxon>
        <taxon>asterids</taxon>
        <taxon>lamiids</taxon>
        <taxon>Lamiales</taxon>
        <taxon>Phrymaceae</taxon>
        <taxon>Erythranthe</taxon>
    </lineage>
</organism>
<keyword evidence="4" id="KW-0493">Microtubule</keyword>
<evidence type="ECO:0000259" key="8">
    <source>
        <dbReference type="Pfam" id="PF17681"/>
    </source>
</evidence>
<dbReference type="eggNOG" id="KOG2000">
    <property type="taxonomic scope" value="Eukaryota"/>
</dbReference>
<dbReference type="InterPro" id="IPR040457">
    <property type="entry name" value="GCP_C"/>
</dbReference>
<dbReference type="STRING" id="4155.A0A022S1C0"/>
<dbReference type="InterPro" id="IPR007259">
    <property type="entry name" value="GCP"/>
</dbReference>
<evidence type="ECO:0000256" key="2">
    <source>
        <dbReference type="ARBA" id="ARBA00010337"/>
    </source>
</evidence>
<gene>
    <name evidence="9" type="ORF">MIMGU_mgv1a000412mg</name>
</gene>
<dbReference type="GO" id="GO:0031122">
    <property type="term" value="P:cytoplasmic microtubule organization"/>
    <property type="evidence" value="ECO:0000318"/>
    <property type="project" value="GO_Central"/>
</dbReference>
<feature type="compositionally biased region" description="Low complexity" evidence="6">
    <location>
        <begin position="33"/>
        <end position="52"/>
    </location>
</feature>
<dbReference type="Pfam" id="PF17681">
    <property type="entry name" value="GCP_N_terminal"/>
    <property type="match status" value="1"/>
</dbReference>